<dbReference type="EMBL" id="FODD01000001">
    <property type="protein sequence ID" value="SEN08349.1"/>
    <property type="molecule type" value="Genomic_DNA"/>
</dbReference>
<dbReference type="Gene3D" id="2.40.10.10">
    <property type="entry name" value="Trypsin-like serine proteases"/>
    <property type="match status" value="2"/>
</dbReference>
<keyword evidence="5" id="KW-1185">Reference proteome</keyword>
<dbReference type="PANTHER" id="PTHR15462:SF8">
    <property type="entry name" value="SERINE PROTEASE"/>
    <property type="match status" value="1"/>
</dbReference>
<dbReference type="OrthoDB" id="3507155at2"/>
<dbReference type="Proteomes" id="UP000181951">
    <property type="component" value="Unassembled WGS sequence"/>
</dbReference>
<dbReference type="SUPFAM" id="SSF50494">
    <property type="entry name" value="Trypsin-like serine proteases"/>
    <property type="match status" value="1"/>
</dbReference>
<dbReference type="GO" id="GO:0006508">
    <property type="term" value="P:proteolysis"/>
    <property type="evidence" value="ECO:0007669"/>
    <property type="project" value="InterPro"/>
</dbReference>
<dbReference type="InterPro" id="IPR018114">
    <property type="entry name" value="TRYPSIN_HIS"/>
</dbReference>
<dbReference type="STRING" id="310780.SAMN05216267_1001190"/>
<dbReference type="GO" id="GO:0004252">
    <property type="term" value="F:serine-type endopeptidase activity"/>
    <property type="evidence" value="ECO:0007669"/>
    <property type="project" value="InterPro"/>
</dbReference>
<evidence type="ECO:0000313" key="5">
    <source>
        <dbReference type="Proteomes" id="UP000181951"/>
    </source>
</evidence>
<dbReference type="PROSITE" id="PS00134">
    <property type="entry name" value="TRYPSIN_HIS"/>
    <property type="match status" value="1"/>
</dbReference>
<organism evidence="4 5">
    <name type="scientific">Actinacidiphila rubida</name>
    <dbReference type="NCBI Taxonomy" id="310780"/>
    <lineage>
        <taxon>Bacteria</taxon>
        <taxon>Bacillati</taxon>
        <taxon>Actinomycetota</taxon>
        <taxon>Actinomycetes</taxon>
        <taxon>Kitasatosporales</taxon>
        <taxon>Streptomycetaceae</taxon>
        <taxon>Actinacidiphila</taxon>
    </lineage>
</organism>
<proteinExistence type="predicted"/>
<accession>A0A1H8DM53</accession>
<feature type="signal peptide" evidence="3">
    <location>
        <begin position="1"/>
        <end position="18"/>
    </location>
</feature>
<dbReference type="RefSeq" id="WP_069461822.1">
    <property type="nucleotide sequence ID" value="NZ_FODD01000001.1"/>
</dbReference>
<name>A0A1H8DM53_9ACTN</name>
<feature type="chain" id="PRO_5039705050" evidence="3">
    <location>
        <begin position="19"/>
        <end position="305"/>
    </location>
</feature>
<evidence type="ECO:0000313" key="4">
    <source>
        <dbReference type="EMBL" id="SEN08349.1"/>
    </source>
</evidence>
<protein>
    <submittedName>
        <fullName evidence="4">Trypsin-like peptidase domain-containing protein</fullName>
    </submittedName>
</protein>
<gene>
    <name evidence="4" type="ORF">SAMN05216267_1001190</name>
</gene>
<dbReference type="InterPro" id="IPR009003">
    <property type="entry name" value="Peptidase_S1_PA"/>
</dbReference>
<keyword evidence="1 3" id="KW-0732">Signal</keyword>
<evidence type="ECO:0000256" key="1">
    <source>
        <dbReference type="ARBA" id="ARBA00022729"/>
    </source>
</evidence>
<evidence type="ECO:0000256" key="3">
    <source>
        <dbReference type="SAM" id="SignalP"/>
    </source>
</evidence>
<evidence type="ECO:0000256" key="2">
    <source>
        <dbReference type="SAM" id="MobiDB-lite"/>
    </source>
</evidence>
<dbReference type="InterPro" id="IPR050966">
    <property type="entry name" value="Glutamyl_endopeptidase"/>
</dbReference>
<dbReference type="Pfam" id="PF13365">
    <property type="entry name" value="Trypsin_2"/>
    <property type="match status" value="1"/>
</dbReference>
<feature type="region of interest" description="Disordered" evidence="2">
    <location>
        <begin position="47"/>
        <end position="74"/>
    </location>
</feature>
<sequence length="305" mass="31983">MTRRLLLPALCTAVIALAAAVLPGESHAPAPRGWTAQAASRFWTPERMADSMPDSGPPSDPVDPAEPVAPSGTGVGPLASIGSAVHFDGIPTVGMLFSVGSDLAAHFCTASVVHSPGRDLIMTAAHCVGGSHLGFVPDYRTGTSHQPYGIWAVGKEFTDPRWSPDDDAASDYDFAFATVDPGPRGERLEDLTGANRLARTPGYRNRVTVIGYPHSADDPTDQAVTCTTTTGRLEGEQELQMDCEGFYTGTSGSPWILDYTTRTRSGTVIGVIGGLDGGGTTDRVSYSPILGDAALTLYRNATRSG</sequence>
<dbReference type="AlphaFoldDB" id="A0A1H8DM53"/>
<dbReference type="InterPro" id="IPR043504">
    <property type="entry name" value="Peptidase_S1_PA_chymotrypsin"/>
</dbReference>
<dbReference type="PANTHER" id="PTHR15462">
    <property type="entry name" value="SERINE PROTEASE"/>
    <property type="match status" value="1"/>
</dbReference>
<reference evidence="4 5" key="1">
    <citation type="submission" date="2016-10" db="EMBL/GenBank/DDBJ databases">
        <authorList>
            <person name="de Groot N.N."/>
        </authorList>
    </citation>
    <scope>NUCLEOTIDE SEQUENCE [LARGE SCALE GENOMIC DNA]</scope>
    <source>
        <strain evidence="4 5">CGMCC 4.2026</strain>
    </source>
</reference>